<dbReference type="InterPro" id="IPR050230">
    <property type="entry name" value="CALM/Myosin/TropC-like"/>
</dbReference>
<dbReference type="PROSITE" id="PS50222">
    <property type="entry name" value="EF_HAND_2"/>
    <property type="match status" value="8"/>
</dbReference>
<organism evidence="9">
    <name type="scientific">Magallana gigas</name>
    <name type="common">Pacific oyster</name>
    <name type="synonym">Crassostrea gigas</name>
    <dbReference type="NCBI Taxonomy" id="29159"/>
    <lineage>
        <taxon>Eukaryota</taxon>
        <taxon>Metazoa</taxon>
        <taxon>Spiralia</taxon>
        <taxon>Lophotrochozoa</taxon>
        <taxon>Mollusca</taxon>
        <taxon>Bivalvia</taxon>
        <taxon>Autobranchia</taxon>
        <taxon>Pteriomorphia</taxon>
        <taxon>Ostreida</taxon>
        <taxon>Ostreoidea</taxon>
        <taxon>Ostreidae</taxon>
        <taxon>Magallana</taxon>
    </lineage>
</organism>
<protein>
    <recommendedName>
        <fullName evidence="7">Sulfhydryl light chain</fullName>
    </recommendedName>
</protein>
<dbReference type="CDD" id="cd09487">
    <property type="entry name" value="SAM_superfamily"/>
    <property type="match status" value="1"/>
</dbReference>
<dbReference type="EMBL" id="JH817517">
    <property type="protein sequence ID" value="EKC24090.1"/>
    <property type="molecule type" value="Genomic_DNA"/>
</dbReference>
<comment type="function">
    <text evidence="6">In molluscan muscle, calcium regulation is associated with myosin rather than with actin. Muscle myosin contains two types of light chains: the catalytic light chain, essential for ATPase activity, and the regulatory light chain, a calcium-binding protein responsible for Ca(2+) dependent binding and Ca(2+) dependent Mg-ATPase activity.</text>
</comment>
<feature type="region of interest" description="Disordered" evidence="8">
    <location>
        <begin position="582"/>
        <end position="639"/>
    </location>
</feature>
<keyword evidence="5" id="KW-0514">Muscle protein</keyword>
<evidence type="ECO:0000256" key="4">
    <source>
        <dbReference type="ARBA" id="ARBA00023175"/>
    </source>
</evidence>
<dbReference type="SUPFAM" id="SSF47473">
    <property type="entry name" value="EF-hand"/>
    <property type="match status" value="2"/>
</dbReference>
<dbReference type="PANTHER" id="PTHR23048:SF0">
    <property type="entry name" value="CALMODULIN LIKE 3"/>
    <property type="match status" value="1"/>
</dbReference>
<keyword evidence="3" id="KW-0518">Myosin</keyword>
<dbReference type="CDD" id="cd00051">
    <property type="entry name" value="EFh"/>
    <property type="match status" value="4"/>
</dbReference>
<dbReference type="InParanoid" id="K1Q5C4"/>
<evidence type="ECO:0000256" key="8">
    <source>
        <dbReference type="SAM" id="MobiDB-lite"/>
    </source>
</evidence>
<dbReference type="Gene3D" id="1.10.238.10">
    <property type="entry name" value="EF-hand"/>
    <property type="match status" value="4"/>
</dbReference>
<feature type="compositionally biased region" description="Acidic residues" evidence="8">
    <location>
        <begin position="612"/>
        <end position="631"/>
    </location>
</feature>
<evidence type="ECO:0000313" key="9">
    <source>
        <dbReference type="EMBL" id="EKC24090.1"/>
    </source>
</evidence>
<dbReference type="PANTHER" id="PTHR23048">
    <property type="entry name" value="MYOSIN LIGHT CHAIN 1, 3"/>
    <property type="match status" value="1"/>
</dbReference>
<feature type="compositionally biased region" description="Pro residues" evidence="8">
    <location>
        <begin position="738"/>
        <end position="747"/>
    </location>
</feature>
<dbReference type="GO" id="GO:0005509">
    <property type="term" value="F:calcium ion binding"/>
    <property type="evidence" value="ECO:0007669"/>
    <property type="project" value="InterPro"/>
</dbReference>
<dbReference type="InterPro" id="IPR013761">
    <property type="entry name" value="SAM/pointed_sf"/>
</dbReference>
<dbReference type="Pfam" id="PF13499">
    <property type="entry name" value="EF-hand_7"/>
    <property type="match status" value="4"/>
</dbReference>
<evidence type="ECO:0000256" key="7">
    <source>
        <dbReference type="ARBA" id="ARBA00078496"/>
    </source>
</evidence>
<dbReference type="SUPFAM" id="SSF47769">
    <property type="entry name" value="SAM/Pointed domain"/>
    <property type="match status" value="1"/>
</dbReference>
<dbReference type="InterPro" id="IPR001660">
    <property type="entry name" value="SAM"/>
</dbReference>
<reference evidence="9" key="1">
    <citation type="journal article" date="2012" name="Nature">
        <title>The oyster genome reveals stress adaptation and complexity of shell formation.</title>
        <authorList>
            <person name="Zhang G."/>
            <person name="Fang X."/>
            <person name="Guo X."/>
            <person name="Li L."/>
            <person name="Luo R."/>
            <person name="Xu F."/>
            <person name="Yang P."/>
            <person name="Zhang L."/>
            <person name="Wang X."/>
            <person name="Qi H."/>
            <person name="Xiong Z."/>
            <person name="Que H."/>
            <person name="Xie Y."/>
            <person name="Holland P.W."/>
            <person name="Paps J."/>
            <person name="Zhu Y."/>
            <person name="Wu F."/>
            <person name="Chen Y."/>
            <person name="Wang J."/>
            <person name="Peng C."/>
            <person name="Meng J."/>
            <person name="Yang L."/>
            <person name="Liu J."/>
            <person name="Wen B."/>
            <person name="Zhang N."/>
            <person name="Huang Z."/>
            <person name="Zhu Q."/>
            <person name="Feng Y."/>
            <person name="Mount A."/>
            <person name="Hedgecock D."/>
            <person name="Xu Z."/>
            <person name="Liu Y."/>
            <person name="Domazet-Loso T."/>
            <person name="Du Y."/>
            <person name="Sun X."/>
            <person name="Zhang S."/>
            <person name="Liu B."/>
            <person name="Cheng P."/>
            <person name="Jiang X."/>
            <person name="Li J."/>
            <person name="Fan D."/>
            <person name="Wang W."/>
            <person name="Fu W."/>
            <person name="Wang T."/>
            <person name="Wang B."/>
            <person name="Zhang J."/>
            <person name="Peng Z."/>
            <person name="Li Y."/>
            <person name="Li N."/>
            <person name="Wang J."/>
            <person name="Chen M."/>
            <person name="He Y."/>
            <person name="Tan F."/>
            <person name="Song X."/>
            <person name="Zheng Q."/>
            <person name="Huang R."/>
            <person name="Yang H."/>
            <person name="Du X."/>
            <person name="Chen L."/>
            <person name="Yang M."/>
            <person name="Gaffney P.M."/>
            <person name="Wang S."/>
            <person name="Luo L."/>
            <person name="She Z."/>
            <person name="Ming Y."/>
            <person name="Huang W."/>
            <person name="Zhang S."/>
            <person name="Huang B."/>
            <person name="Zhang Y."/>
            <person name="Qu T."/>
            <person name="Ni P."/>
            <person name="Miao G."/>
            <person name="Wang J."/>
            <person name="Wang Q."/>
            <person name="Steinberg C.E."/>
            <person name="Wang H."/>
            <person name="Li N."/>
            <person name="Qian L."/>
            <person name="Zhang G."/>
            <person name="Li Y."/>
            <person name="Yang H."/>
            <person name="Liu X."/>
            <person name="Wang J."/>
            <person name="Yin Y."/>
            <person name="Wang J."/>
        </authorList>
    </citation>
    <scope>NUCLEOTIDE SEQUENCE [LARGE SCALE GENOMIC DNA]</scope>
    <source>
        <strain evidence="9">05x7-T-G4-1.051#20</strain>
    </source>
</reference>
<dbReference type="PROSITE" id="PS00018">
    <property type="entry name" value="EF_HAND_1"/>
    <property type="match status" value="7"/>
</dbReference>
<sequence length="836" mass="95112">MFVYLRNYQADHQHSEEQIETWREAFDIFDKNKDGHISLRELDTVVRSMGLNPSMKDLRSFIKEVDQNRDGKIQFEDFKILMSKFYVNNSPEEQQKDIEGAFKIFDKNGNGVIEKAELLRIATTLGEPLTEEEAEQMMKIADSNKDGLIDYKEFSKFITRPVLNSTMGQTQFEDKCKSHNMEYRAMKSFNYARAQSAIFSMCNIIFAELSPAEVEELIECFEMFDKNRDGTISVEELGSILRALGQNPTKAQVDDIMKKADKNGDGVLSKAEYVSLISGYMVDPEVVKAELREAFMTFDKLKRGYLDLKQMSKALKCVGEPLSEIEIKQLIKLADKNKDGKIDVDEFVDCLCQRICPMDVSNCLYDPAEEISLPEFHRKYPKSLPMLVVVLGGYDGTTEYDDTPSDTIIRYNNYQSVRRGLALDPKTRRNYISIPLISKYKFNVIKSVATKKEDHTLAHILENNPLPVLIQFSESKDIPTEGRNKEGKPYQFLITHVYEEVFIQGNFITDGKIMKQASSFSLCPIISVAPVKGFTDRTQKKFDEYLQKLKQYVHKNTVFSENQCDLSIKELAPDAAEIIDVLNPKDSKSTAASTTPPPPPVRGKSLKKPRDSEEDDDGEAYEVMENPEGEIDTYRVADNPPSYVNDRLCWVKPLSSEPSAEIAGDSKQRDSGELYEPMEDPGDYLEPQKHIESKPVPVKPEDSKPVPTSRLPPKPKKKPEKRQPYENSHPLSDEKEPPVLPPPPPPNKESEGSGEVKCTDSKTPCSFCIEEKSIQDIVHVLSLLRLNKYAERFQEEMVDGEILAGLSVEDLQSEFGFSKLEALRLYRYIEKGHVPK</sequence>
<dbReference type="InterPro" id="IPR018247">
    <property type="entry name" value="EF_Hand_1_Ca_BS"/>
</dbReference>
<keyword evidence="1" id="KW-0677">Repeat</keyword>
<feature type="compositionally biased region" description="Basic and acidic residues" evidence="8">
    <location>
        <begin position="686"/>
        <end position="704"/>
    </location>
</feature>
<dbReference type="FunFam" id="1.10.238.10:FF:000178">
    <property type="entry name" value="Calmodulin-2 A"/>
    <property type="match status" value="1"/>
</dbReference>
<dbReference type="SMART" id="SM00054">
    <property type="entry name" value="EFh"/>
    <property type="match status" value="8"/>
</dbReference>
<dbReference type="GO" id="GO:0016460">
    <property type="term" value="C:myosin II complex"/>
    <property type="evidence" value="ECO:0007669"/>
    <property type="project" value="TreeGrafter"/>
</dbReference>
<dbReference type="FunFam" id="1.10.238.10:FF:000003">
    <property type="entry name" value="Calmodulin A"/>
    <property type="match status" value="1"/>
</dbReference>
<evidence type="ECO:0000256" key="1">
    <source>
        <dbReference type="ARBA" id="ARBA00022737"/>
    </source>
</evidence>
<dbReference type="AlphaFoldDB" id="K1Q5C4"/>
<proteinExistence type="predicted"/>
<dbReference type="InterPro" id="IPR011992">
    <property type="entry name" value="EF-hand-dom_pair"/>
</dbReference>
<name>K1Q5C4_MAGGI</name>
<accession>K1Q5C4</accession>
<evidence type="ECO:0000256" key="3">
    <source>
        <dbReference type="ARBA" id="ARBA00023123"/>
    </source>
</evidence>
<gene>
    <name evidence="9" type="ORF">CGI_10015180</name>
</gene>
<evidence type="ECO:0000256" key="5">
    <source>
        <dbReference type="ARBA" id="ARBA00023179"/>
    </source>
</evidence>
<keyword evidence="4" id="KW-0505">Motor protein</keyword>
<dbReference type="HOGENOM" id="CLU_339880_0_0_1"/>
<dbReference type="PROSITE" id="PS50105">
    <property type="entry name" value="SAM_DOMAIN"/>
    <property type="match status" value="1"/>
</dbReference>
<keyword evidence="2" id="KW-0106">Calcium</keyword>
<feature type="region of interest" description="Disordered" evidence="8">
    <location>
        <begin position="657"/>
        <end position="758"/>
    </location>
</feature>
<evidence type="ECO:0000256" key="2">
    <source>
        <dbReference type="ARBA" id="ARBA00022837"/>
    </source>
</evidence>
<evidence type="ECO:0000256" key="6">
    <source>
        <dbReference type="ARBA" id="ARBA00049593"/>
    </source>
</evidence>
<dbReference type="Gene3D" id="1.10.150.50">
    <property type="entry name" value="Transcription Factor, Ets-1"/>
    <property type="match status" value="1"/>
</dbReference>
<dbReference type="InterPro" id="IPR002048">
    <property type="entry name" value="EF_hand_dom"/>
</dbReference>